<reference evidence="8" key="1">
    <citation type="submission" date="2022-12" db="EMBL/GenBank/DDBJ databases">
        <title>Draft genome assemblies for two species of Escallonia (Escalloniales).</title>
        <authorList>
            <person name="Chanderbali A."/>
            <person name="Dervinis C."/>
            <person name="Anghel I."/>
            <person name="Soltis D."/>
            <person name="Soltis P."/>
            <person name="Zapata F."/>
        </authorList>
    </citation>
    <scope>NUCLEOTIDE SEQUENCE</scope>
    <source>
        <strain evidence="8">UCBG92.1500</strain>
        <tissue evidence="8">Leaf</tissue>
    </source>
</reference>
<gene>
    <name evidence="8" type="ORF">RJ640_010747</name>
</gene>
<dbReference type="PROSITE" id="PS50016">
    <property type="entry name" value="ZF_PHD_2"/>
    <property type="match status" value="1"/>
</dbReference>
<feature type="region of interest" description="Disordered" evidence="5">
    <location>
        <begin position="629"/>
        <end position="718"/>
    </location>
</feature>
<comment type="caution">
    <text evidence="8">The sequence shown here is derived from an EMBL/GenBank/DDBJ whole genome shotgun (WGS) entry which is preliminary data.</text>
</comment>
<evidence type="ECO:0000259" key="6">
    <source>
        <dbReference type="PROSITE" id="PS50016"/>
    </source>
</evidence>
<feature type="region of interest" description="Disordered" evidence="5">
    <location>
        <begin position="395"/>
        <end position="437"/>
    </location>
</feature>
<evidence type="ECO:0000313" key="8">
    <source>
        <dbReference type="EMBL" id="KAK2995771.1"/>
    </source>
</evidence>
<feature type="compositionally biased region" description="Polar residues" evidence="5">
    <location>
        <begin position="334"/>
        <end position="345"/>
    </location>
</feature>
<dbReference type="PROSITE" id="PS01359">
    <property type="entry name" value="ZF_PHD_1"/>
    <property type="match status" value="1"/>
</dbReference>
<dbReference type="InterPro" id="IPR019786">
    <property type="entry name" value="Zinc_finger_PHD-type_CS"/>
</dbReference>
<evidence type="ECO:0000256" key="4">
    <source>
        <dbReference type="PROSITE-ProRule" id="PRU00146"/>
    </source>
</evidence>
<dbReference type="PANTHER" id="PTHR47863:SF4">
    <property type="entry name" value="RING_FYVE_PHD ZINC FINGER SUPERFAMILY PROTEIN"/>
    <property type="match status" value="1"/>
</dbReference>
<feature type="compositionally biased region" description="Basic and acidic residues" evidence="5">
    <location>
        <begin position="415"/>
        <end position="425"/>
    </location>
</feature>
<dbReference type="InterPro" id="IPR001005">
    <property type="entry name" value="SANT/Myb"/>
</dbReference>
<dbReference type="InterPro" id="IPR013083">
    <property type="entry name" value="Znf_RING/FYVE/PHD"/>
</dbReference>
<feature type="region of interest" description="Disordered" evidence="5">
    <location>
        <begin position="329"/>
        <end position="363"/>
    </location>
</feature>
<feature type="compositionally biased region" description="Basic and acidic residues" evidence="5">
    <location>
        <begin position="629"/>
        <end position="640"/>
    </location>
</feature>
<evidence type="ECO:0000259" key="7">
    <source>
        <dbReference type="PROSITE" id="PS50090"/>
    </source>
</evidence>
<organism evidence="8 9">
    <name type="scientific">Escallonia rubra</name>
    <dbReference type="NCBI Taxonomy" id="112253"/>
    <lineage>
        <taxon>Eukaryota</taxon>
        <taxon>Viridiplantae</taxon>
        <taxon>Streptophyta</taxon>
        <taxon>Embryophyta</taxon>
        <taxon>Tracheophyta</taxon>
        <taxon>Spermatophyta</taxon>
        <taxon>Magnoliopsida</taxon>
        <taxon>eudicotyledons</taxon>
        <taxon>Gunneridae</taxon>
        <taxon>Pentapetalae</taxon>
        <taxon>asterids</taxon>
        <taxon>campanulids</taxon>
        <taxon>Escalloniales</taxon>
        <taxon>Escalloniaceae</taxon>
        <taxon>Escallonia</taxon>
    </lineage>
</organism>
<protein>
    <recommendedName>
        <fullName evidence="10">Myb-like domain-containing protein</fullName>
    </recommendedName>
</protein>
<feature type="compositionally biased region" description="Basic and acidic residues" evidence="5">
    <location>
        <begin position="348"/>
        <end position="363"/>
    </location>
</feature>
<dbReference type="Gene3D" id="3.30.40.10">
    <property type="entry name" value="Zinc/RING finger domain, C3HC4 (zinc finger)"/>
    <property type="match status" value="1"/>
</dbReference>
<feature type="compositionally biased region" description="Acidic residues" evidence="5">
    <location>
        <begin position="428"/>
        <end position="437"/>
    </location>
</feature>
<keyword evidence="1" id="KW-0479">Metal-binding</keyword>
<evidence type="ECO:0000256" key="3">
    <source>
        <dbReference type="ARBA" id="ARBA00022833"/>
    </source>
</evidence>
<feature type="domain" description="Myb-like" evidence="7">
    <location>
        <begin position="735"/>
        <end position="796"/>
    </location>
</feature>
<dbReference type="InterPro" id="IPR001965">
    <property type="entry name" value="Znf_PHD"/>
</dbReference>
<keyword evidence="2 4" id="KW-0863">Zinc-finger</keyword>
<evidence type="ECO:0000256" key="5">
    <source>
        <dbReference type="SAM" id="MobiDB-lite"/>
    </source>
</evidence>
<feature type="compositionally biased region" description="Basic and acidic residues" evidence="5">
    <location>
        <begin position="664"/>
        <end position="684"/>
    </location>
</feature>
<dbReference type="EMBL" id="JAVXUO010000057">
    <property type="protein sequence ID" value="KAK2995771.1"/>
    <property type="molecule type" value="Genomic_DNA"/>
</dbReference>
<feature type="region of interest" description="Disordered" evidence="5">
    <location>
        <begin position="554"/>
        <end position="581"/>
    </location>
</feature>
<dbReference type="SMART" id="SM00717">
    <property type="entry name" value="SANT"/>
    <property type="match status" value="1"/>
</dbReference>
<proteinExistence type="predicted"/>
<feature type="compositionally biased region" description="Polar residues" evidence="5">
    <location>
        <begin position="651"/>
        <end position="663"/>
    </location>
</feature>
<dbReference type="InterPro" id="IPR011011">
    <property type="entry name" value="Znf_FYVE_PHD"/>
</dbReference>
<evidence type="ECO:0008006" key="10">
    <source>
        <dbReference type="Google" id="ProtNLM"/>
    </source>
</evidence>
<name>A0AA88SAR6_9ASTE</name>
<evidence type="ECO:0000256" key="1">
    <source>
        <dbReference type="ARBA" id="ARBA00022723"/>
    </source>
</evidence>
<dbReference type="SMART" id="SM00249">
    <property type="entry name" value="PHD"/>
    <property type="match status" value="1"/>
</dbReference>
<dbReference type="Pfam" id="PF00249">
    <property type="entry name" value="Myb_DNA-binding"/>
    <property type="match status" value="1"/>
</dbReference>
<dbReference type="SUPFAM" id="SSF46689">
    <property type="entry name" value="Homeodomain-like"/>
    <property type="match status" value="1"/>
</dbReference>
<dbReference type="Gene3D" id="1.10.10.60">
    <property type="entry name" value="Homeodomain-like"/>
    <property type="match status" value="1"/>
</dbReference>
<accession>A0AA88SAR6</accession>
<keyword evidence="3" id="KW-0862">Zinc</keyword>
<dbReference type="CDD" id="cd11660">
    <property type="entry name" value="SANT_TRF"/>
    <property type="match status" value="1"/>
</dbReference>
<feature type="domain" description="PHD-type" evidence="6">
    <location>
        <begin position="470"/>
        <end position="519"/>
    </location>
</feature>
<dbReference type="PROSITE" id="PS50090">
    <property type="entry name" value="MYB_LIKE"/>
    <property type="match status" value="1"/>
</dbReference>
<evidence type="ECO:0000256" key="2">
    <source>
        <dbReference type="ARBA" id="ARBA00022771"/>
    </source>
</evidence>
<feature type="compositionally biased region" description="Polar residues" evidence="5">
    <location>
        <begin position="395"/>
        <end position="405"/>
    </location>
</feature>
<dbReference type="PANTHER" id="PTHR47863">
    <property type="entry name" value="RING/FYVE/PHD ZINC FINGER SUPERFAMILY PROTEIN"/>
    <property type="match status" value="1"/>
</dbReference>
<evidence type="ECO:0000313" key="9">
    <source>
        <dbReference type="Proteomes" id="UP001187471"/>
    </source>
</evidence>
<dbReference type="InterPro" id="IPR009057">
    <property type="entry name" value="Homeodomain-like_sf"/>
</dbReference>
<sequence>MAAKSASSSSLPWIWVIETLASVKKVDASLLIDLVKRTPEISDDVGKNAREMVSFRILESMFVQGSGITDGAVSAPDSEIGFDPSEQCEDVLRRILPELKDAILQDSHLLPASLKERSGLEVKDLFDDSMLVNVGDSAGTPRLEGCNIERNGQSPDRDLLPAKRDRNGTILENVDGQSHEDQEIMESCDPLSNAAKKLKLDAICTGEAVSQHLTSLHGTELVQGSSDRILQHTGREGCDFAKEPQVGCLEERLGGQSSDVYDPAFLHNKEQVPCNGDKVPPEATFVEVEGEIIGVDETGKDAEGCTEQRTVIDAPLGAPRQKDFLDEAKDNPEHNLQPNASSGVSTGEAKDDVEHNREAKMSRDTDGYHDETAIVTKNNSQKVVLGLQNQSVNKATDNVDHSSQPDAPIVSPTVETKDDMGRNSELEMSSDSDGYDDERTDIDTKKHAFLSSQCTYSQDSLAATDCCTELNLCMKCNKDGSLLACSSDACPLVVHESCLDSAATYDVKGNFFCPFCAYSRAIVDYLDFKKMASLARKDLATFISLGAENRPKKFSKRFHESENRRRGKNLAKNDETNSEENCLNKDNSNQCGADKKNSKQAEPSLSCFNDPPCTEIGATVSDGNRCALKEDRRKEQKRGEGCGSPSGPEEQQNAVHNCEADNSTCRDTEKVHGSEKHAETEIQQHRSGLLHRPACSPSTDAEGSSEEENDKSITSKYSIRFRKQERQYTYPAIPQLRRKKLPWTREEEEKLKEGFQMYSSLNEKSIPWKNILDYGEKVFQKGRTPMDLKDKWRNICKGSPKL</sequence>
<dbReference type="SUPFAM" id="SSF57903">
    <property type="entry name" value="FYVE/PHD zinc finger"/>
    <property type="match status" value="1"/>
</dbReference>
<dbReference type="InterPro" id="IPR019787">
    <property type="entry name" value="Znf_PHD-finger"/>
</dbReference>
<dbReference type="AlphaFoldDB" id="A0AA88SAR6"/>
<dbReference type="GO" id="GO:0008270">
    <property type="term" value="F:zinc ion binding"/>
    <property type="evidence" value="ECO:0007669"/>
    <property type="project" value="UniProtKB-KW"/>
</dbReference>
<dbReference type="Proteomes" id="UP001187471">
    <property type="component" value="Unassembled WGS sequence"/>
</dbReference>
<keyword evidence="9" id="KW-1185">Reference proteome</keyword>